<accession>A0A0D8XJN4</accession>
<feature type="domain" description="Rab3GAP catalytic subunit C-terminal" evidence="1">
    <location>
        <begin position="59"/>
        <end position="203"/>
    </location>
</feature>
<dbReference type="OrthoDB" id="17346at2759"/>
<reference evidence="2 3" key="1">
    <citation type="submission" date="2013-11" db="EMBL/GenBank/DDBJ databases">
        <title>Draft genome of the bovine lungworm Dictyocaulus viviparus.</title>
        <authorList>
            <person name="Mitreva M."/>
        </authorList>
    </citation>
    <scope>NUCLEOTIDE SEQUENCE [LARGE SCALE GENOMIC DNA]</scope>
    <source>
        <strain evidence="2 3">HannoverDv2000</strain>
    </source>
</reference>
<gene>
    <name evidence="2" type="ORF">DICVIV_09222</name>
</gene>
<keyword evidence="3" id="KW-1185">Reference proteome</keyword>
<evidence type="ECO:0000259" key="1">
    <source>
        <dbReference type="Pfam" id="PF19533"/>
    </source>
</evidence>
<dbReference type="Proteomes" id="UP000053766">
    <property type="component" value="Unassembled WGS sequence"/>
</dbReference>
<name>A0A0D8XJN4_DICVI</name>
<evidence type="ECO:0000313" key="2">
    <source>
        <dbReference type="EMBL" id="KJH44763.1"/>
    </source>
</evidence>
<reference evidence="3" key="2">
    <citation type="journal article" date="2016" name="Sci. Rep.">
        <title>Dictyocaulus viviparus genome, variome and transcriptome elucidate lungworm biology and support future intervention.</title>
        <authorList>
            <person name="McNulty S.N."/>
            <person name="Strube C."/>
            <person name="Rosa B.A."/>
            <person name="Martin J.C."/>
            <person name="Tyagi R."/>
            <person name="Choi Y.J."/>
            <person name="Wang Q."/>
            <person name="Hallsworth Pepin K."/>
            <person name="Zhang X."/>
            <person name="Ozersky P."/>
            <person name="Wilson R.K."/>
            <person name="Sternberg P.W."/>
            <person name="Gasser R.B."/>
            <person name="Mitreva M."/>
        </authorList>
    </citation>
    <scope>NUCLEOTIDE SEQUENCE [LARGE SCALE GENOMIC DNA]</scope>
    <source>
        <strain evidence="3">HannoverDv2000</strain>
    </source>
</reference>
<dbReference type="Pfam" id="PF19533">
    <property type="entry name" value="Rab3-GAP_cat_C"/>
    <property type="match status" value="1"/>
</dbReference>
<dbReference type="EMBL" id="KN716451">
    <property type="protein sequence ID" value="KJH44763.1"/>
    <property type="molecule type" value="Genomic_DNA"/>
</dbReference>
<dbReference type="STRING" id="29172.A0A0D8XJN4"/>
<protein>
    <recommendedName>
        <fullName evidence="1">Rab3GAP catalytic subunit C-terminal domain-containing protein</fullName>
    </recommendedName>
</protein>
<dbReference type="AlphaFoldDB" id="A0A0D8XJN4"/>
<proteinExistence type="predicted"/>
<dbReference type="InterPro" id="IPR045698">
    <property type="entry name" value="Rab3GAP1_C"/>
</dbReference>
<evidence type="ECO:0000313" key="3">
    <source>
        <dbReference type="Proteomes" id="UP000053766"/>
    </source>
</evidence>
<organism evidence="2 3">
    <name type="scientific">Dictyocaulus viviparus</name>
    <name type="common">Bovine lungworm</name>
    <dbReference type="NCBI Taxonomy" id="29172"/>
    <lineage>
        <taxon>Eukaryota</taxon>
        <taxon>Metazoa</taxon>
        <taxon>Ecdysozoa</taxon>
        <taxon>Nematoda</taxon>
        <taxon>Chromadorea</taxon>
        <taxon>Rhabditida</taxon>
        <taxon>Rhabditina</taxon>
        <taxon>Rhabditomorpha</taxon>
        <taxon>Strongyloidea</taxon>
        <taxon>Metastrongylidae</taxon>
        <taxon>Dictyocaulus</taxon>
    </lineage>
</organism>
<sequence>MLENANVRQMIELLLPSIFTSAVFQIIEKGKVVRNLLNENLLIASVCRANQSGLQEDYMEALKHIRAAEVLLARYSSLSDKLCAGESNNSEEYNLSKFIISLIEDATSKSYAGSLEGIDHNVISRGVPIFGASDSPIGNAVRSMLERYNVPGGRMPPPTRRQYILRWSVPRSSVNSRVVPQRLFASIEQDEFRLCGSFLEDTVYT</sequence>